<evidence type="ECO:0000259" key="2">
    <source>
        <dbReference type="Pfam" id="PF13966"/>
    </source>
</evidence>
<dbReference type="PANTHER" id="PTHR33116">
    <property type="entry name" value="REVERSE TRANSCRIPTASE ZINC-BINDING DOMAIN-CONTAINING PROTEIN-RELATED-RELATED"/>
    <property type="match status" value="1"/>
</dbReference>
<dbReference type="Pfam" id="PF13966">
    <property type="entry name" value="zf-RVT"/>
    <property type="match status" value="1"/>
</dbReference>
<name>A0A2N9GE45_FAGSY</name>
<evidence type="ECO:0000313" key="3">
    <source>
        <dbReference type="EMBL" id="SPD00856.1"/>
    </source>
</evidence>
<dbReference type="InterPro" id="IPR036691">
    <property type="entry name" value="Endo/exonu/phosph_ase_sf"/>
</dbReference>
<accession>A0A2N9GE45</accession>
<feature type="domain" description="Reverse transcriptase" evidence="1">
    <location>
        <begin position="525"/>
        <end position="650"/>
    </location>
</feature>
<dbReference type="PANTHER" id="PTHR33116:SF78">
    <property type="entry name" value="OS12G0587133 PROTEIN"/>
    <property type="match status" value="1"/>
</dbReference>
<sequence>MSYLGLPLGASFKASSVWNPILEKVERRLAGWKKLYLSKGERLTLLKSTLSSLPTYYLSLFKIPKHVARIEKLQRNFLWGGLGDGFKHHLKFGREVNHLWRRVIAAKYGLDFGGWMMKNPKGTHGCSLWKSIFSGWDFFHQQVELVAGLGTRIRFWHDVWCGDVPLKTRFPLLFACSTSQSASLASCLSISLVGEVRIWNLTFVRDFNDWEVEEVLEFFNFIHSKTPVGLDLDSMSWKLRQHGNFNVKSFYHTLDVKSEIVFSWRAIWKLDKVDWKVIQSIWGNRYAGWVVLNAEHTAGGVLLLWDKRVLELIDSKVGMMSGLTFGMNYWKFIFSGHYRWCVFGDFNVVRFPSERRGCTRVSSAMEEFSDFIDGQTLVDLPLKGDVVQKLMPRPISDHNPLLLEAGGMARGKSSFKFENMWLKTPGFVDKALDLKESLASLSDEERISKEGCKLELEKMANSHRRYNYMKRVEVDREVYEDDSVIRAKVVQFYESLYQEQESWRPMVNGLDFEVISLEESNMLERWRKWIEVCISSVQFSVLVNGSPEGYFTSSKGLRQDDLLSPLLFILVMEVLSRMLKKVESEGLIQGFSAGGNANFGLRISHLLYANDTILFCDANVTQMLYIRMVLTCFEVATGLRVNMAKSEMILVGEGASYKANAVWNPILEKMERRLSGWQKLYLSKGGRLTLLKSTLSSLPTYFLSLFTIPKSVANRLEKLQRDFLWGGMGNNFKHHLVGWDNVCVPKAKGGLGVRSLVLFNKALLEKWLWRFSLEENNLWRQVLVEKFRVELGGWGTKPIRGAYGCGLWKGIMLGWDDYFQHVEFVIGQDSGGVGDWNVTFTRGFNDWEVEIVVEFFQLLSSYAVPIMAPDGVKWKYNKAGVFDSCSFYAVLNVRPGLVFLWKMIWKVKAPPRVAFFIWSAAWGKILTCEKPYALEVIQWWGSAACVRGMERRWTTC</sequence>
<evidence type="ECO:0000259" key="1">
    <source>
        <dbReference type="Pfam" id="PF00078"/>
    </source>
</evidence>
<gene>
    <name evidence="3" type="ORF">FSB_LOCUS28738</name>
</gene>
<dbReference type="InterPro" id="IPR000477">
    <property type="entry name" value="RT_dom"/>
</dbReference>
<feature type="domain" description="Reverse transcriptase zinc-binding" evidence="2">
    <location>
        <begin position="882"/>
        <end position="930"/>
    </location>
</feature>
<dbReference type="EMBL" id="OIVN01002128">
    <property type="protein sequence ID" value="SPD00856.1"/>
    <property type="molecule type" value="Genomic_DNA"/>
</dbReference>
<proteinExistence type="predicted"/>
<dbReference type="SUPFAM" id="SSF56219">
    <property type="entry name" value="DNase I-like"/>
    <property type="match status" value="1"/>
</dbReference>
<dbReference type="AlphaFoldDB" id="A0A2N9GE45"/>
<organism evidence="3">
    <name type="scientific">Fagus sylvatica</name>
    <name type="common">Beechnut</name>
    <dbReference type="NCBI Taxonomy" id="28930"/>
    <lineage>
        <taxon>Eukaryota</taxon>
        <taxon>Viridiplantae</taxon>
        <taxon>Streptophyta</taxon>
        <taxon>Embryophyta</taxon>
        <taxon>Tracheophyta</taxon>
        <taxon>Spermatophyta</taxon>
        <taxon>Magnoliopsida</taxon>
        <taxon>eudicotyledons</taxon>
        <taxon>Gunneridae</taxon>
        <taxon>Pentapetalae</taxon>
        <taxon>rosids</taxon>
        <taxon>fabids</taxon>
        <taxon>Fagales</taxon>
        <taxon>Fagaceae</taxon>
        <taxon>Fagus</taxon>
    </lineage>
</organism>
<dbReference type="Pfam" id="PF00078">
    <property type="entry name" value="RVT_1"/>
    <property type="match status" value="1"/>
</dbReference>
<protein>
    <recommendedName>
        <fullName evidence="4">Reverse transcriptase domain-containing protein</fullName>
    </recommendedName>
</protein>
<reference evidence="3" key="1">
    <citation type="submission" date="2018-02" db="EMBL/GenBank/DDBJ databases">
        <authorList>
            <person name="Cohen D.B."/>
            <person name="Kent A.D."/>
        </authorList>
    </citation>
    <scope>NUCLEOTIDE SEQUENCE</scope>
</reference>
<evidence type="ECO:0008006" key="4">
    <source>
        <dbReference type="Google" id="ProtNLM"/>
    </source>
</evidence>
<dbReference type="InterPro" id="IPR026960">
    <property type="entry name" value="RVT-Znf"/>
</dbReference>